<evidence type="ECO:0000313" key="26">
    <source>
        <dbReference type="Proteomes" id="UP000000292"/>
    </source>
</evidence>
<feature type="transmembrane region" description="Helical" evidence="24">
    <location>
        <begin position="77"/>
        <end position="96"/>
    </location>
</feature>
<keyword evidence="16" id="KW-0594">Phospholipid biosynthesis</keyword>
<evidence type="ECO:0000256" key="24">
    <source>
        <dbReference type="SAM" id="Phobius"/>
    </source>
</evidence>
<organism evidence="25 26">
    <name type="scientific">Alicyclobacillus acidocaldarius (strain Tc-4-1)</name>
    <name type="common">Bacillus acidocaldarius</name>
    <dbReference type="NCBI Taxonomy" id="1048834"/>
    <lineage>
        <taxon>Bacteria</taxon>
        <taxon>Bacillati</taxon>
        <taxon>Bacillota</taxon>
        <taxon>Bacilli</taxon>
        <taxon>Bacillales</taxon>
        <taxon>Alicyclobacillaceae</taxon>
        <taxon>Alicyclobacillus</taxon>
    </lineage>
</organism>
<dbReference type="GO" id="GO:0005886">
    <property type="term" value="C:plasma membrane"/>
    <property type="evidence" value="ECO:0007669"/>
    <property type="project" value="UniProtKB-SubCell"/>
</dbReference>
<name>F8IIG8_ALIAT</name>
<dbReference type="STRING" id="1048834.TC41_1363"/>
<dbReference type="eggNOG" id="COG4589">
    <property type="taxonomic scope" value="Bacteria"/>
</dbReference>
<evidence type="ECO:0000256" key="22">
    <source>
        <dbReference type="ARBA" id="ARBA00032743"/>
    </source>
</evidence>
<keyword evidence="13 24" id="KW-1133">Transmembrane helix</keyword>
<comment type="similarity">
    <text evidence="5">Belongs to the CDS family.</text>
</comment>
<comment type="pathway">
    <text evidence="4">Lipid metabolism.</text>
</comment>
<feature type="transmembrane region" description="Helical" evidence="24">
    <location>
        <begin position="174"/>
        <end position="193"/>
    </location>
</feature>
<evidence type="ECO:0000256" key="11">
    <source>
        <dbReference type="ARBA" id="ARBA00022692"/>
    </source>
</evidence>
<evidence type="ECO:0000256" key="10">
    <source>
        <dbReference type="ARBA" id="ARBA00022679"/>
    </source>
</evidence>
<protein>
    <recommendedName>
        <fullName evidence="7">Phosphatidate cytidylyltransferase</fullName>
        <ecNumber evidence="6">2.7.7.41</ecNumber>
    </recommendedName>
    <alternativeName>
        <fullName evidence="20">CDP-DAG synthase</fullName>
    </alternativeName>
    <alternativeName>
        <fullName evidence="22">CDP-DG synthase</fullName>
    </alternativeName>
    <alternativeName>
        <fullName evidence="18">CDP-diacylglycerol synthase</fullName>
    </alternativeName>
    <alternativeName>
        <fullName evidence="21">CDP-diglyceride pyrophosphorylase</fullName>
    </alternativeName>
    <alternativeName>
        <fullName evidence="23">CDP-diglyceride synthase</fullName>
    </alternativeName>
    <alternativeName>
        <fullName evidence="19">CTP:phosphatidate cytidylyltransferase</fullName>
    </alternativeName>
</protein>
<feature type="transmembrane region" description="Helical" evidence="24">
    <location>
        <begin position="199"/>
        <end position="219"/>
    </location>
</feature>
<dbReference type="Proteomes" id="UP000000292">
    <property type="component" value="Chromosome"/>
</dbReference>
<evidence type="ECO:0000256" key="5">
    <source>
        <dbReference type="ARBA" id="ARBA00010185"/>
    </source>
</evidence>
<evidence type="ECO:0000256" key="21">
    <source>
        <dbReference type="ARBA" id="ARBA00032396"/>
    </source>
</evidence>
<keyword evidence="12 25" id="KW-0548">Nucleotidyltransferase</keyword>
<evidence type="ECO:0000256" key="15">
    <source>
        <dbReference type="ARBA" id="ARBA00023136"/>
    </source>
</evidence>
<evidence type="ECO:0000256" key="16">
    <source>
        <dbReference type="ARBA" id="ARBA00023209"/>
    </source>
</evidence>
<feature type="transmembrane region" description="Helical" evidence="24">
    <location>
        <begin position="6"/>
        <end position="27"/>
    </location>
</feature>
<keyword evidence="9" id="KW-0444">Lipid biosynthesis</keyword>
<reference evidence="25 26" key="1">
    <citation type="journal article" date="2011" name="J. Bacteriol.">
        <title>Complete Genome Sequence of Alicyclobacillus acidocaldarius Strain Tc-4-1.</title>
        <authorList>
            <person name="Chen Y."/>
            <person name="He Y."/>
            <person name="Zhang B."/>
            <person name="Yang J."/>
            <person name="Li W."/>
            <person name="Dong Z."/>
            <person name="Hu S."/>
        </authorList>
    </citation>
    <scope>NUCLEOTIDE SEQUENCE [LARGE SCALE GENOMIC DNA]</scope>
    <source>
        <strain evidence="25 26">Tc-4-1</strain>
    </source>
</reference>
<keyword evidence="10 25" id="KW-0808">Transferase</keyword>
<evidence type="ECO:0000256" key="8">
    <source>
        <dbReference type="ARBA" id="ARBA00022475"/>
    </source>
</evidence>
<evidence type="ECO:0000256" key="20">
    <source>
        <dbReference type="ARBA" id="ARBA00032253"/>
    </source>
</evidence>
<dbReference type="AlphaFoldDB" id="F8IIG8"/>
<keyword evidence="15 24" id="KW-0472">Membrane</keyword>
<dbReference type="GO" id="GO:0016024">
    <property type="term" value="P:CDP-diacylglycerol biosynthetic process"/>
    <property type="evidence" value="ECO:0007669"/>
    <property type="project" value="TreeGrafter"/>
</dbReference>
<evidence type="ECO:0000256" key="14">
    <source>
        <dbReference type="ARBA" id="ARBA00023098"/>
    </source>
</evidence>
<dbReference type="PANTHER" id="PTHR46382">
    <property type="entry name" value="PHOSPHATIDATE CYTIDYLYLTRANSFERASE"/>
    <property type="match status" value="1"/>
</dbReference>
<evidence type="ECO:0000256" key="2">
    <source>
        <dbReference type="ARBA" id="ARBA00004651"/>
    </source>
</evidence>
<evidence type="ECO:0000256" key="1">
    <source>
        <dbReference type="ARBA" id="ARBA00001698"/>
    </source>
</evidence>
<feature type="transmembrane region" description="Helical" evidence="24">
    <location>
        <begin position="132"/>
        <end position="153"/>
    </location>
</feature>
<evidence type="ECO:0000256" key="17">
    <source>
        <dbReference type="ARBA" id="ARBA00023264"/>
    </source>
</evidence>
<evidence type="ECO:0000256" key="12">
    <source>
        <dbReference type="ARBA" id="ARBA00022695"/>
    </source>
</evidence>
<keyword evidence="11 24" id="KW-0812">Transmembrane</keyword>
<feature type="transmembrane region" description="Helical" evidence="24">
    <location>
        <begin position="249"/>
        <end position="267"/>
    </location>
</feature>
<dbReference type="PANTHER" id="PTHR46382:SF1">
    <property type="entry name" value="PHOSPHATIDATE CYTIDYLYLTRANSFERASE"/>
    <property type="match status" value="1"/>
</dbReference>
<evidence type="ECO:0000256" key="4">
    <source>
        <dbReference type="ARBA" id="ARBA00005189"/>
    </source>
</evidence>
<reference evidence="26" key="2">
    <citation type="submission" date="2011-06" db="EMBL/GenBank/DDBJ databases">
        <title>The complete genome sequence of Alicyclobacillus acidocaldarius sp. Tc-4-1.</title>
        <authorList>
            <person name="Chen Y."/>
            <person name="He Y."/>
            <person name="Dong Z."/>
            <person name="Hu S."/>
        </authorList>
    </citation>
    <scope>NUCLEOTIDE SEQUENCE [LARGE SCALE GENOMIC DNA]</scope>
    <source>
        <strain evidence="26">Tc-4-1</strain>
    </source>
</reference>
<dbReference type="GO" id="GO:0004605">
    <property type="term" value="F:phosphatidate cytidylyltransferase activity"/>
    <property type="evidence" value="ECO:0007669"/>
    <property type="project" value="UniProtKB-EC"/>
</dbReference>
<keyword evidence="8" id="KW-1003">Cell membrane</keyword>
<evidence type="ECO:0000256" key="3">
    <source>
        <dbReference type="ARBA" id="ARBA00005119"/>
    </source>
</evidence>
<dbReference type="PATRIC" id="fig|1048834.4.peg.1298"/>
<comment type="pathway">
    <text evidence="3">Phospholipid metabolism; CDP-diacylglycerol biosynthesis; CDP-diacylglycerol from sn-glycerol 3-phosphate: step 3/3.</text>
</comment>
<comment type="subcellular location">
    <subcellularLocation>
        <location evidence="2">Cell membrane</location>
        <topology evidence="2">Multi-pass membrane protein</topology>
    </subcellularLocation>
</comment>
<dbReference type="EC" id="2.7.7.41" evidence="6"/>
<evidence type="ECO:0000256" key="19">
    <source>
        <dbReference type="ARBA" id="ARBA00031825"/>
    </source>
</evidence>
<evidence type="ECO:0000256" key="18">
    <source>
        <dbReference type="ARBA" id="ARBA00029893"/>
    </source>
</evidence>
<evidence type="ECO:0000256" key="9">
    <source>
        <dbReference type="ARBA" id="ARBA00022516"/>
    </source>
</evidence>
<evidence type="ECO:0000256" key="13">
    <source>
        <dbReference type="ARBA" id="ARBA00022989"/>
    </source>
</evidence>
<dbReference type="KEGG" id="aad:TC41_1363"/>
<comment type="catalytic activity">
    <reaction evidence="1">
        <text>a 1,2-diacyl-sn-glycero-3-phosphate + CTP + H(+) = a CDP-1,2-diacyl-sn-glycerol + diphosphate</text>
        <dbReference type="Rhea" id="RHEA:16229"/>
        <dbReference type="ChEBI" id="CHEBI:15378"/>
        <dbReference type="ChEBI" id="CHEBI:33019"/>
        <dbReference type="ChEBI" id="CHEBI:37563"/>
        <dbReference type="ChEBI" id="CHEBI:58332"/>
        <dbReference type="ChEBI" id="CHEBI:58608"/>
        <dbReference type="EC" id="2.7.7.41"/>
    </reaction>
</comment>
<keyword evidence="17" id="KW-1208">Phospholipid metabolism</keyword>
<dbReference type="Pfam" id="PF01148">
    <property type="entry name" value="CTP_transf_1"/>
    <property type="match status" value="1"/>
</dbReference>
<dbReference type="HOGENOM" id="CLU_037294_3_3_9"/>
<accession>F8IIG8</accession>
<evidence type="ECO:0000313" key="25">
    <source>
        <dbReference type="EMBL" id="AEJ43300.1"/>
    </source>
</evidence>
<evidence type="ECO:0000256" key="7">
    <source>
        <dbReference type="ARBA" id="ARBA00019373"/>
    </source>
</evidence>
<keyword evidence="14" id="KW-0443">Lipid metabolism</keyword>
<gene>
    <name evidence="25" type="primary">cdsA</name>
    <name evidence="25" type="ordered locus">TC41_1363</name>
</gene>
<evidence type="ECO:0000256" key="6">
    <source>
        <dbReference type="ARBA" id="ARBA00012487"/>
    </source>
</evidence>
<evidence type="ECO:0000256" key="23">
    <source>
        <dbReference type="ARBA" id="ARBA00033406"/>
    </source>
</evidence>
<dbReference type="EMBL" id="CP002902">
    <property type="protein sequence ID" value="AEJ43300.1"/>
    <property type="molecule type" value="Genomic_DNA"/>
</dbReference>
<feature type="transmembrane region" description="Helical" evidence="24">
    <location>
        <begin position="103"/>
        <end position="126"/>
    </location>
</feature>
<sequence length="268" mass="28719">MSIPMLKQRVVTAVIAGLVVLFVLLFGGLTGWRCLVWIATLAGVLEFCQMFGQRWFDPAAWFGAIAITLADWFPKQAFHPFVLFLAVAVVFALPVITRRPNDLRTYAVTAFGALYLAAGGASLIGLRALPEGWFWIWLFLVAAWMSDTAAYFVGRLVQGPKLLPAISPKKTVSGALGGVAGAVVGAVVFGEIADPRYSVWVFAAVGLLVALTGQVGDLVESAYKRAAGVKDSGRMLPGHGGVLDRIDSLLFAAPFALWFISGVLNGWM</sequence>
<proteinExistence type="inferred from homology"/>